<dbReference type="Gene3D" id="2.20.25.110">
    <property type="entry name" value="S-adenosyl-L-methionine-dependent methyltransferases"/>
    <property type="match status" value="1"/>
</dbReference>
<dbReference type="PANTHER" id="PTHR43861:SF1">
    <property type="entry name" value="TRANS-ACONITATE 2-METHYLTRANSFERASE"/>
    <property type="match status" value="1"/>
</dbReference>
<protein>
    <submittedName>
        <fullName evidence="4">SAM-dependent methyltransferase</fullName>
    </submittedName>
</protein>
<dbReference type="GO" id="GO:0032259">
    <property type="term" value="P:methylation"/>
    <property type="evidence" value="ECO:0007669"/>
    <property type="project" value="UniProtKB-KW"/>
</dbReference>
<dbReference type="EMBL" id="JAFBFI010000004">
    <property type="protein sequence ID" value="MBM7691835.1"/>
    <property type="molecule type" value="Genomic_DNA"/>
</dbReference>
<organism evidence="4 5">
    <name type="scientific">Peribacillus deserti</name>
    <dbReference type="NCBI Taxonomy" id="673318"/>
    <lineage>
        <taxon>Bacteria</taxon>
        <taxon>Bacillati</taxon>
        <taxon>Bacillota</taxon>
        <taxon>Bacilli</taxon>
        <taxon>Bacillales</taxon>
        <taxon>Bacillaceae</taxon>
        <taxon>Peribacillus</taxon>
    </lineage>
</organism>
<dbReference type="Pfam" id="PF13649">
    <property type="entry name" value="Methyltransf_25"/>
    <property type="match status" value="1"/>
</dbReference>
<dbReference type="SUPFAM" id="SSF53335">
    <property type="entry name" value="S-adenosyl-L-methionine-dependent methyltransferases"/>
    <property type="match status" value="1"/>
</dbReference>
<dbReference type="CDD" id="cd02440">
    <property type="entry name" value="AdoMet_MTases"/>
    <property type="match status" value="1"/>
</dbReference>
<dbReference type="Gene3D" id="3.40.50.150">
    <property type="entry name" value="Vaccinia Virus protein VP39"/>
    <property type="match status" value="1"/>
</dbReference>
<comment type="caution">
    <text evidence="4">The sequence shown here is derived from an EMBL/GenBank/DDBJ whole genome shotgun (WGS) entry which is preliminary data.</text>
</comment>
<dbReference type="Proteomes" id="UP000823486">
    <property type="component" value="Unassembled WGS sequence"/>
</dbReference>
<evidence type="ECO:0000256" key="1">
    <source>
        <dbReference type="ARBA" id="ARBA00022603"/>
    </source>
</evidence>
<evidence type="ECO:0000313" key="4">
    <source>
        <dbReference type="EMBL" id="MBM7691835.1"/>
    </source>
</evidence>
<dbReference type="InterPro" id="IPR029063">
    <property type="entry name" value="SAM-dependent_MTases_sf"/>
</dbReference>
<evidence type="ECO:0000259" key="3">
    <source>
        <dbReference type="Pfam" id="PF13649"/>
    </source>
</evidence>
<keyword evidence="1 4" id="KW-0489">Methyltransferase</keyword>
<sequence>MSYGQFAYLYDELMKDVPYAKWVDLFKKQMDKYSSGGKKVLDLACGTGEISVRLAREGLQVTGVDLSEEMLSVAQAKTAGEGLAVPFFQQNMTDLSGLGTFDAVTIFCDSLNYLKSPEDVKAAFHSVSKHLERNGLFMFDVHSVFKMEQIFNNATFAHDDEEISYIWNSFPAAEPLSVEHELSFFVLDSASGKYDRFEEVHFQRTFTQETYHKWLEESGFELLDVITDLEENNDDESEAERLLFIARKK</sequence>
<dbReference type="PANTHER" id="PTHR43861">
    <property type="entry name" value="TRANS-ACONITATE 2-METHYLTRANSFERASE-RELATED"/>
    <property type="match status" value="1"/>
</dbReference>
<name>A0ABS2QFA5_9BACI</name>
<gene>
    <name evidence="4" type="ORF">JOC77_001245</name>
</gene>
<dbReference type="InterPro" id="IPR041698">
    <property type="entry name" value="Methyltransf_25"/>
</dbReference>
<evidence type="ECO:0000313" key="5">
    <source>
        <dbReference type="Proteomes" id="UP000823486"/>
    </source>
</evidence>
<keyword evidence="2" id="KW-0808">Transferase</keyword>
<proteinExistence type="predicted"/>
<evidence type="ECO:0000256" key="2">
    <source>
        <dbReference type="ARBA" id="ARBA00022679"/>
    </source>
</evidence>
<dbReference type="RefSeq" id="WP_204540157.1">
    <property type="nucleotide sequence ID" value="NZ_JAFBFI010000004.1"/>
</dbReference>
<dbReference type="GO" id="GO:0008168">
    <property type="term" value="F:methyltransferase activity"/>
    <property type="evidence" value="ECO:0007669"/>
    <property type="project" value="UniProtKB-KW"/>
</dbReference>
<accession>A0ABS2QFA5</accession>
<reference evidence="4 5" key="1">
    <citation type="submission" date="2021-01" db="EMBL/GenBank/DDBJ databases">
        <title>Genomic Encyclopedia of Type Strains, Phase IV (KMG-IV): sequencing the most valuable type-strain genomes for metagenomic binning, comparative biology and taxonomic classification.</title>
        <authorList>
            <person name="Goeker M."/>
        </authorList>
    </citation>
    <scope>NUCLEOTIDE SEQUENCE [LARGE SCALE GENOMIC DNA]</scope>
    <source>
        <strain evidence="4 5">DSM 105482</strain>
    </source>
</reference>
<feature type="domain" description="Methyltransferase" evidence="3">
    <location>
        <begin position="40"/>
        <end position="135"/>
    </location>
</feature>
<keyword evidence="5" id="KW-1185">Reference proteome</keyword>